<dbReference type="Proteomes" id="UP000321379">
    <property type="component" value="Unassembled WGS sequence"/>
</dbReference>
<accession>A0A5C8US42</accession>
<feature type="transmembrane region" description="Helical" evidence="1">
    <location>
        <begin position="243"/>
        <end position="265"/>
    </location>
</feature>
<gene>
    <name evidence="2" type="primary">benE</name>
    <name evidence="2" type="ORF">FVP33_07595</name>
</gene>
<reference evidence="2 3" key="1">
    <citation type="submission" date="2019-08" db="EMBL/GenBank/DDBJ databases">
        <title>Bacterial whole genome sequence for Glaciihabitans sp. CHu50b-6-2.</title>
        <authorList>
            <person name="Jin L."/>
        </authorList>
    </citation>
    <scope>NUCLEOTIDE SEQUENCE [LARGE SCALE GENOMIC DNA]</scope>
    <source>
        <strain evidence="2 3">CHu50b-6-2</strain>
    </source>
</reference>
<keyword evidence="1" id="KW-0812">Transmembrane</keyword>
<feature type="transmembrane region" description="Helical" evidence="1">
    <location>
        <begin position="169"/>
        <end position="187"/>
    </location>
</feature>
<feature type="transmembrane region" description="Helical" evidence="1">
    <location>
        <begin position="7"/>
        <end position="34"/>
    </location>
</feature>
<dbReference type="EMBL" id="VRMG01000005">
    <property type="protein sequence ID" value="TXN31404.1"/>
    <property type="molecule type" value="Genomic_DNA"/>
</dbReference>
<organism evidence="2 3">
    <name type="scientific">Lacisediminihabitans profunda</name>
    <dbReference type="NCBI Taxonomy" id="2594790"/>
    <lineage>
        <taxon>Bacteria</taxon>
        <taxon>Bacillati</taxon>
        <taxon>Actinomycetota</taxon>
        <taxon>Actinomycetes</taxon>
        <taxon>Micrococcales</taxon>
        <taxon>Microbacteriaceae</taxon>
        <taxon>Lacisediminihabitans</taxon>
    </lineage>
</organism>
<feature type="transmembrane region" description="Helical" evidence="1">
    <location>
        <begin position="285"/>
        <end position="308"/>
    </location>
</feature>
<sequence length="395" mass="39946">MAIIQPITAGIVAAITGFSSSFAIVLAGLAAVGATRSQSASGLLVICVAQGVLSVVLSAAYRVPLKFAWSTPGAALLVATAGVTGRFAEAVAAFIVAGALIVLVGLWPALERLIGRIPRPISNAMLAGILFPLCLAPVKAAVQVPLLAIPVILVWLLLYRLAPRWAVPAAIVLAGILLAVTVDSGWLRGASLLPRLDFVAPVFDPLVVLSLAIPLFIVTMAGQNIPGAAILHNFGYRPPVRAALIGSGLLSGAGALFGGIPINLAALTQALTAGPEAAVDRDRRWIAPVSAGATYIVLGLLAGVATAFVAASPPVLIQAVAGLALLGALVGAVTAAVEDAASRLAAIVAFLVTASGITVAGIGSAFWGLIVGAVVMLWLGWRRRTSRPVDTAPGR</sequence>
<dbReference type="InterPro" id="IPR004711">
    <property type="entry name" value="Benzoate_Transporter"/>
</dbReference>
<evidence type="ECO:0000313" key="2">
    <source>
        <dbReference type="EMBL" id="TXN31404.1"/>
    </source>
</evidence>
<evidence type="ECO:0000313" key="3">
    <source>
        <dbReference type="Proteomes" id="UP000321379"/>
    </source>
</evidence>
<feature type="transmembrane region" description="Helical" evidence="1">
    <location>
        <begin position="40"/>
        <end position="60"/>
    </location>
</feature>
<feature type="transmembrane region" description="Helical" evidence="1">
    <location>
        <begin position="207"/>
        <end position="231"/>
    </location>
</feature>
<feature type="transmembrane region" description="Helical" evidence="1">
    <location>
        <begin position="349"/>
        <end position="379"/>
    </location>
</feature>
<feature type="transmembrane region" description="Helical" evidence="1">
    <location>
        <begin position="315"/>
        <end position="337"/>
    </location>
</feature>
<name>A0A5C8US42_9MICO</name>
<dbReference type="PANTHER" id="PTHR30199">
    <property type="entry name" value="MFS FAMILY TRANSPORTER, PREDICTED SUBSTRATE BENZOATE"/>
    <property type="match status" value="1"/>
</dbReference>
<dbReference type="PANTHER" id="PTHR30199:SF0">
    <property type="entry name" value="INNER MEMBRANE PROTEIN YDCO"/>
    <property type="match status" value="1"/>
</dbReference>
<feature type="transmembrane region" description="Helical" evidence="1">
    <location>
        <begin position="90"/>
        <end position="109"/>
    </location>
</feature>
<dbReference type="GO" id="GO:0042925">
    <property type="term" value="F:benzoate transmembrane transporter activity"/>
    <property type="evidence" value="ECO:0007669"/>
    <property type="project" value="InterPro"/>
</dbReference>
<proteinExistence type="predicted"/>
<dbReference type="NCBIfam" id="TIGR00843">
    <property type="entry name" value="benE"/>
    <property type="match status" value="1"/>
</dbReference>
<feature type="transmembrane region" description="Helical" evidence="1">
    <location>
        <begin position="121"/>
        <end position="138"/>
    </location>
</feature>
<protein>
    <submittedName>
        <fullName evidence="2">Benzoate/H(+) symporter BenE family transporter</fullName>
    </submittedName>
</protein>
<keyword evidence="3" id="KW-1185">Reference proteome</keyword>
<comment type="caution">
    <text evidence="2">The sequence shown here is derived from an EMBL/GenBank/DDBJ whole genome shotgun (WGS) entry which is preliminary data.</text>
</comment>
<dbReference type="Pfam" id="PF03594">
    <property type="entry name" value="BenE"/>
    <property type="match status" value="1"/>
</dbReference>
<dbReference type="AlphaFoldDB" id="A0A5C8US42"/>
<dbReference type="GO" id="GO:0005886">
    <property type="term" value="C:plasma membrane"/>
    <property type="evidence" value="ECO:0007669"/>
    <property type="project" value="TreeGrafter"/>
</dbReference>
<keyword evidence="1" id="KW-0472">Membrane</keyword>
<keyword evidence="1" id="KW-1133">Transmembrane helix</keyword>
<evidence type="ECO:0000256" key="1">
    <source>
        <dbReference type="SAM" id="Phobius"/>
    </source>
</evidence>